<dbReference type="AlphaFoldDB" id="A0A9P8W3T4"/>
<accession>A0A9P8W3T4</accession>
<comment type="caution">
    <text evidence="2">The sequence shown here is derived from an EMBL/GenBank/DDBJ whole genome shotgun (WGS) entry which is preliminary data.</text>
</comment>
<sequence>MMRITAPWRPRAIPTTSGAPQRRPKSFLLQTNDEDDQHYILNREACPQPQIPRESELFQISDLLLDLDAYESKFVRPFTDEDAEVLEKKWAADASRMKIKARIREMQWNLEYSRQKANDIVRKPMNPWRVTDHDVLSVALRGAPEPAPRIDSEEIPRDDLTAREALDPRKDPSLLHTICSENGVSSYALEKEQLLLHWLKSRQNIVQTNSRHVHVGQSQPTWDMFFASLGKQGSIASIRRLVSQSFCSGPGATLLRAEPRSNSREPHALLNKMSKRIRTACTKVLDQLHPKDPSYFETLTFLGSLRQRLSSHEENIGGPLCGLGLQISADLANPEATFSYLGLGFRHKLWAEHQRWVDVSYTLQAYLRHLTSADSAGLDASDQVILLSMLTGVGEEEEASVESFRTLVLFAMHTGEARQRREAGELYSTYLMVLGRLGAVATLWKEWHLVSSVEETQEWTLQKQRGFQPERDFAAAIGAALSVVARREYAVPTDLGLVACATLDMESIEMQDDDGVVNQSGAGPIERLEDSTVVAALELPLDGWLEEVQAAAARPATWSPKSDGG</sequence>
<keyword evidence="3" id="KW-1185">Reference proteome</keyword>
<organism evidence="2 3">
    <name type="scientific">Thelonectria olida</name>
    <dbReference type="NCBI Taxonomy" id="1576542"/>
    <lineage>
        <taxon>Eukaryota</taxon>
        <taxon>Fungi</taxon>
        <taxon>Dikarya</taxon>
        <taxon>Ascomycota</taxon>
        <taxon>Pezizomycotina</taxon>
        <taxon>Sordariomycetes</taxon>
        <taxon>Hypocreomycetidae</taxon>
        <taxon>Hypocreales</taxon>
        <taxon>Nectriaceae</taxon>
        <taxon>Thelonectria</taxon>
    </lineage>
</organism>
<proteinExistence type="predicted"/>
<gene>
    <name evidence="2" type="ORF">B0T10DRAFT_488672</name>
</gene>
<dbReference type="EMBL" id="JAGPYM010000012">
    <property type="protein sequence ID" value="KAH6888667.1"/>
    <property type="molecule type" value="Genomic_DNA"/>
</dbReference>
<protein>
    <submittedName>
        <fullName evidence="2">Uncharacterized protein</fullName>
    </submittedName>
</protein>
<reference evidence="2 3" key="1">
    <citation type="journal article" date="2021" name="Nat. Commun.">
        <title>Genetic determinants of endophytism in the Arabidopsis root mycobiome.</title>
        <authorList>
            <person name="Mesny F."/>
            <person name="Miyauchi S."/>
            <person name="Thiergart T."/>
            <person name="Pickel B."/>
            <person name="Atanasova L."/>
            <person name="Karlsson M."/>
            <person name="Huettel B."/>
            <person name="Barry K.W."/>
            <person name="Haridas S."/>
            <person name="Chen C."/>
            <person name="Bauer D."/>
            <person name="Andreopoulos W."/>
            <person name="Pangilinan J."/>
            <person name="LaButti K."/>
            <person name="Riley R."/>
            <person name="Lipzen A."/>
            <person name="Clum A."/>
            <person name="Drula E."/>
            <person name="Henrissat B."/>
            <person name="Kohler A."/>
            <person name="Grigoriev I.V."/>
            <person name="Martin F.M."/>
            <person name="Hacquard S."/>
        </authorList>
    </citation>
    <scope>NUCLEOTIDE SEQUENCE [LARGE SCALE GENOMIC DNA]</scope>
    <source>
        <strain evidence="2 3">MPI-CAGE-CH-0241</strain>
    </source>
</reference>
<evidence type="ECO:0000313" key="2">
    <source>
        <dbReference type="EMBL" id="KAH6888667.1"/>
    </source>
</evidence>
<evidence type="ECO:0000256" key="1">
    <source>
        <dbReference type="SAM" id="MobiDB-lite"/>
    </source>
</evidence>
<feature type="region of interest" description="Disordered" evidence="1">
    <location>
        <begin position="1"/>
        <end position="24"/>
    </location>
</feature>
<evidence type="ECO:0000313" key="3">
    <source>
        <dbReference type="Proteomes" id="UP000777438"/>
    </source>
</evidence>
<name>A0A9P8W3T4_9HYPO</name>
<dbReference type="Proteomes" id="UP000777438">
    <property type="component" value="Unassembled WGS sequence"/>
</dbReference>
<dbReference type="OrthoDB" id="4581301at2759"/>